<sequence length="895" mass="102938">MIGESKIDDELVSKEQLIIVSEYCDTVENSKQAGVKSEIEDEFHSKLVYHKLKNNSENIIQNFDQIQGFSPHNMDQVNSKNYYLTTTASSSDQVIDCCNPAFPIREFEEHKKSNVESNSHLNEIQAHENDKNSINLKMNKFNSVIKEDKEKRKVIVEWLNNNEWSCKQWSCKKFGKEGAAKRAIQFLEKIHGATINCLPEGFYSTLLEIGSIESSKSTYSKRKTADCSNKNLNKNSKVVQETEYYKFSDPSLKFCSIQSSHEHKTVDLIQKIMLLFSSIDSDFFNQLEEYNSEHFEWEKLHSSCRKQLRNLVLEYTSNKKFTIDEYDLLFSQATQILGVNQAGSNDYNFLLRGIFDSILGVKTVKEVLNKTTRRELQHLYAVNDIIQIINMAGVEEIGTQKNEFNLNQWNKIIENASRINDDLNYLSEGGLAGHSPIACTNYGNGFFQFNSKNVLNSNSKVCLNTMINHKKSCMNLLHTDIQDNGYRSVYPNYNEKRRIATRLQGKVQTLENCECSGISSSKLLESNSNLKDNLEFNQDQIETSKGGQYCMQMSNGIYTLLDIKYGIKGGQSKEILCDMLRNNKVYYDKNKDNGDFNNNENLNYNRKYFYTDENQNQVLEKKMIKKRKSNNDSENASKIQRLDHEKLDLQKSKIEWWKKPRGWKVTYFKQGQKLSQIFRVSLNSTNMERESQYKQAYSFYLSTQEENKKKGIQTNNENDNTINTLSFEVKNINDSSHIENGTEDLASSNFIYGIPNIFHGSNLIQMFNTNLNSRSIASNNAPIFGNILPLNFCIPPLFGSCNPPFYGIGMNNSSNMQNDQGYNQLSMENHARVYSSTQLPYQAYSPFIPSINPFMMPIFPSLIQNNTNLNTEWSNYTGNSKDLTSNVNIVNNTNI</sequence>
<dbReference type="RefSeq" id="XP_625957.1">
    <property type="nucleotide sequence ID" value="XM_625957.1"/>
</dbReference>
<dbReference type="Proteomes" id="UP000006726">
    <property type="component" value="Chromosome 4"/>
</dbReference>
<comment type="caution">
    <text evidence="1">The sequence shown here is derived from an EMBL/GenBank/DDBJ whole genome shotgun (WGS) entry which is preliminary data.</text>
</comment>
<dbReference type="KEGG" id="cpv:cgd4_3820"/>
<accession>Q5CQP5</accession>
<dbReference type="EMBL" id="AAEE01000008">
    <property type="protein sequence ID" value="EAK87748.1"/>
    <property type="molecule type" value="Genomic_DNA"/>
</dbReference>
<dbReference type="OrthoDB" id="340321at2759"/>
<dbReference type="AlphaFoldDB" id="Q5CQP5"/>
<organism evidence="1 2">
    <name type="scientific">Cryptosporidium parvum (strain Iowa II)</name>
    <dbReference type="NCBI Taxonomy" id="353152"/>
    <lineage>
        <taxon>Eukaryota</taxon>
        <taxon>Sar</taxon>
        <taxon>Alveolata</taxon>
        <taxon>Apicomplexa</taxon>
        <taxon>Conoidasida</taxon>
        <taxon>Coccidia</taxon>
        <taxon>Eucoccidiorida</taxon>
        <taxon>Eimeriorina</taxon>
        <taxon>Cryptosporidiidae</taxon>
        <taxon>Cryptosporidium</taxon>
    </lineage>
</organism>
<evidence type="ECO:0000313" key="2">
    <source>
        <dbReference type="Proteomes" id="UP000006726"/>
    </source>
</evidence>
<gene>
    <name evidence="1" type="ORF">cgd4_3820</name>
</gene>
<dbReference type="OMA" id="VENAICT"/>
<reference evidence="1 2" key="1">
    <citation type="journal article" date="2004" name="Science">
        <title>Complete genome sequence of the apicomplexan, Cryptosporidium parvum.</title>
        <authorList>
            <person name="Abrahamsen M.S."/>
            <person name="Templeton T.J."/>
            <person name="Enomoto S."/>
            <person name="Abrahante J.E."/>
            <person name="Zhu G."/>
            <person name="Lancto C.A."/>
            <person name="Deng M."/>
            <person name="Liu C."/>
            <person name="Widmer G."/>
            <person name="Tzipori S."/>
            <person name="Buck G.A."/>
            <person name="Xu P."/>
            <person name="Bankier A.T."/>
            <person name="Dear P.H."/>
            <person name="Konfortov B.A."/>
            <person name="Spriggs H.F."/>
            <person name="Iyer L."/>
            <person name="Anantharaman V."/>
            <person name="Aravind L."/>
            <person name="Kapur V."/>
        </authorList>
    </citation>
    <scope>NUCLEOTIDE SEQUENCE [LARGE SCALE GENOMIC DNA]</scope>
    <source>
        <strain evidence="2">Iowa II</strain>
    </source>
</reference>
<dbReference type="STRING" id="353152.Q5CQP5"/>
<dbReference type="GeneID" id="3372920"/>
<name>Q5CQP5_CRYPI</name>
<dbReference type="InParanoid" id="Q5CQP5"/>
<keyword evidence="2" id="KW-1185">Reference proteome</keyword>
<protein>
    <submittedName>
        <fullName evidence="1">Uncharacterized protein</fullName>
    </submittedName>
</protein>
<dbReference type="VEuPathDB" id="CryptoDB:cgd4_3820"/>
<evidence type="ECO:0000313" key="1">
    <source>
        <dbReference type="EMBL" id="EAK87748.1"/>
    </source>
</evidence>
<proteinExistence type="predicted"/>